<accession>A0A3G5A1G6</accession>
<dbReference type="InterPro" id="IPR051251">
    <property type="entry name" value="STK_FNIP-Repeat"/>
</dbReference>
<dbReference type="PANTHER" id="PTHR32134:SF92">
    <property type="entry name" value="FNIP REPEAT-CONTAINING PROTEIN"/>
    <property type="match status" value="1"/>
</dbReference>
<dbReference type="InterPro" id="IPR032675">
    <property type="entry name" value="LRR_dom_sf"/>
</dbReference>
<dbReference type="SUPFAM" id="SSF52058">
    <property type="entry name" value="L domain-like"/>
    <property type="match status" value="1"/>
</dbReference>
<evidence type="ECO:0000256" key="1">
    <source>
        <dbReference type="ARBA" id="ARBA00022737"/>
    </source>
</evidence>
<dbReference type="InterPro" id="IPR026906">
    <property type="entry name" value="LRR_5"/>
</dbReference>
<protein>
    <submittedName>
        <fullName evidence="2">Uncharacterized protein</fullName>
    </submittedName>
</protein>
<dbReference type="PANTHER" id="PTHR32134">
    <property type="entry name" value="FNIP REPEAT-CONTAINING PROTEIN"/>
    <property type="match status" value="1"/>
</dbReference>
<dbReference type="Gene3D" id="3.80.10.10">
    <property type="entry name" value="Ribonuclease Inhibitor"/>
    <property type="match status" value="1"/>
</dbReference>
<dbReference type="EMBL" id="MK072233">
    <property type="protein sequence ID" value="AYV80344.1"/>
    <property type="molecule type" value="Genomic_DNA"/>
</dbReference>
<reference evidence="2" key="1">
    <citation type="submission" date="2018-10" db="EMBL/GenBank/DDBJ databases">
        <title>Hidden diversity of soil giant viruses.</title>
        <authorList>
            <person name="Schulz F."/>
            <person name="Alteio L."/>
            <person name="Goudeau D."/>
            <person name="Ryan E.M."/>
            <person name="Malmstrom R.R."/>
            <person name="Blanchard J."/>
            <person name="Woyke T."/>
        </authorList>
    </citation>
    <scope>NUCLEOTIDE SEQUENCE</scope>
    <source>
        <strain evidence="2">GAV1</strain>
    </source>
</reference>
<organism evidence="2">
    <name type="scientific">Gaeavirus sp</name>
    <dbReference type="NCBI Taxonomy" id="2487767"/>
    <lineage>
        <taxon>Viruses</taxon>
        <taxon>Varidnaviria</taxon>
        <taxon>Bamfordvirae</taxon>
        <taxon>Nucleocytoviricota</taxon>
        <taxon>Megaviricetes</taxon>
        <taxon>Imitervirales</taxon>
        <taxon>Mimiviridae</taxon>
        <taxon>Klosneuvirinae</taxon>
    </lineage>
</organism>
<gene>
    <name evidence="2" type="ORF">Gaeavirus35_4</name>
</gene>
<name>A0A3G5A1G6_9VIRU</name>
<evidence type="ECO:0000313" key="2">
    <source>
        <dbReference type="EMBL" id="AYV80344.1"/>
    </source>
</evidence>
<sequence length="278" mass="31859">MTHYTDTYDYYGRDGERHISDIACDDRINPKIIKMYVGFHISPMKYLLDQMGGKPIICFGSCKGIDFTEYEFVNYIEEIYTDGSIKCTVTDFTCFISLLLFSLSFKPLKNISKLILPNSVRMMHISTNQSLVGMTFPTNLRKILFSCCYDYSLENVRFPESLQHIQLGTIKSCTDVTLPSSIEHISVRYEAIQKKLFIFPPSLRILTITTTAESLNDLPNGIEELCIYDVNQRVTNLPSSLQKITVKYMSDAKIIKKFKKLPYGCIVLNKHNEIILSS</sequence>
<dbReference type="Pfam" id="PF13306">
    <property type="entry name" value="LRR_5"/>
    <property type="match status" value="1"/>
</dbReference>
<proteinExistence type="predicted"/>
<keyword evidence="1" id="KW-0677">Repeat</keyword>